<dbReference type="SUPFAM" id="SSF56935">
    <property type="entry name" value="Porins"/>
    <property type="match status" value="1"/>
</dbReference>
<reference evidence="5" key="1">
    <citation type="submission" date="2018-12" db="EMBL/GenBank/DDBJ databases">
        <title>Draft genome sequence of Flaovobacterium columnare ARS1 isolated from channel catfish in Alabama.</title>
        <authorList>
            <person name="Cai W."/>
            <person name="Arias C."/>
        </authorList>
    </citation>
    <scope>NUCLEOTIDE SEQUENCE [LARGE SCALE GENOMIC DNA]</scope>
    <source>
        <strain evidence="5">ARS1</strain>
    </source>
</reference>
<evidence type="ECO:0000313" key="5">
    <source>
        <dbReference type="EMBL" id="RVU90204.1"/>
    </source>
</evidence>
<protein>
    <submittedName>
        <fullName evidence="5">TonB-dependent receptor</fullName>
    </submittedName>
</protein>
<dbReference type="InterPro" id="IPR041700">
    <property type="entry name" value="OMP_b-brl_3"/>
</dbReference>
<feature type="domain" description="Outer membrane protein beta-barrel" evidence="4">
    <location>
        <begin position="18"/>
        <end position="203"/>
    </location>
</feature>
<dbReference type="GO" id="GO:0009279">
    <property type="term" value="C:cell outer membrane"/>
    <property type="evidence" value="ECO:0007669"/>
    <property type="project" value="UniProtKB-SubCell"/>
</dbReference>
<keyword evidence="5" id="KW-0675">Receptor</keyword>
<dbReference type="PANTHER" id="PTHR40980">
    <property type="entry name" value="PLUG DOMAIN-CONTAINING PROTEIN"/>
    <property type="match status" value="1"/>
</dbReference>
<evidence type="ECO:0000256" key="1">
    <source>
        <dbReference type="ARBA" id="ARBA00004442"/>
    </source>
</evidence>
<proteinExistence type="predicted"/>
<keyword evidence="2" id="KW-0472">Membrane</keyword>
<dbReference type="InterPro" id="IPR036942">
    <property type="entry name" value="Beta-barrel_TonB_sf"/>
</dbReference>
<dbReference type="PANTHER" id="PTHR40980:SF4">
    <property type="entry name" value="TONB-DEPENDENT RECEPTOR-LIKE BETA-BARREL DOMAIN-CONTAINING PROTEIN"/>
    <property type="match status" value="1"/>
</dbReference>
<keyword evidence="3" id="KW-0998">Cell outer membrane</keyword>
<dbReference type="OrthoDB" id="8764943at2"/>
<organism evidence="5 6">
    <name type="scientific">Flavobacterium columnare</name>
    <dbReference type="NCBI Taxonomy" id="996"/>
    <lineage>
        <taxon>Bacteria</taxon>
        <taxon>Pseudomonadati</taxon>
        <taxon>Bacteroidota</taxon>
        <taxon>Flavobacteriia</taxon>
        <taxon>Flavobacteriales</taxon>
        <taxon>Flavobacteriaceae</taxon>
        <taxon>Flavobacterium</taxon>
    </lineage>
</organism>
<evidence type="ECO:0000256" key="2">
    <source>
        <dbReference type="ARBA" id="ARBA00023136"/>
    </source>
</evidence>
<evidence type="ECO:0000259" key="4">
    <source>
        <dbReference type="Pfam" id="PF14905"/>
    </source>
</evidence>
<evidence type="ECO:0000313" key="6">
    <source>
        <dbReference type="Proteomes" id="UP000288951"/>
    </source>
</evidence>
<evidence type="ECO:0000256" key="3">
    <source>
        <dbReference type="ARBA" id="ARBA00023237"/>
    </source>
</evidence>
<dbReference type="Proteomes" id="UP000288951">
    <property type="component" value="Unassembled WGS sequence"/>
</dbReference>
<accession>A0A437U9A5</accession>
<sequence>MRHCSRESFLVAVINDKNNQLATGINYSNESYIIHINRSNSFIYDESIQALYFSINKTFFEKLEAQIGLCGENTITKGYSKTLDQTNKRNYFNLFPSIFLNYTFNSYKSLSVNYNRRIDRPSYGDLNPFRFYNTSYNYSEGNPFLNSYLTDNIEIAYTYKNLYTSIYWNHISNGFNEVTYVEPNSIIQRVIPNNFFNQQDLGF</sequence>
<dbReference type="AlphaFoldDB" id="A0A437U9A5"/>
<dbReference type="Pfam" id="PF14905">
    <property type="entry name" value="OMP_b-brl_3"/>
    <property type="match status" value="1"/>
</dbReference>
<dbReference type="Gene3D" id="2.40.170.20">
    <property type="entry name" value="TonB-dependent receptor, beta-barrel domain"/>
    <property type="match status" value="1"/>
</dbReference>
<name>A0A437U9A5_9FLAO</name>
<gene>
    <name evidence="5" type="ORF">EH230_04435</name>
</gene>
<comment type="caution">
    <text evidence="5">The sequence shown here is derived from an EMBL/GenBank/DDBJ whole genome shotgun (WGS) entry which is preliminary data.</text>
</comment>
<dbReference type="EMBL" id="RQSM01000003">
    <property type="protein sequence ID" value="RVU90204.1"/>
    <property type="molecule type" value="Genomic_DNA"/>
</dbReference>
<keyword evidence="6" id="KW-1185">Reference proteome</keyword>
<comment type="subcellular location">
    <subcellularLocation>
        <location evidence="1">Cell outer membrane</location>
    </subcellularLocation>
</comment>